<evidence type="ECO:0000259" key="2">
    <source>
        <dbReference type="Pfam" id="PF00107"/>
    </source>
</evidence>
<evidence type="ECO:0000259" key="3">
    <source>
        <dbReference type="Pfam" id="PF08240"/>
    </source>
</evidence>
<evidence type="ECO:0000313" key="4">
    <source>
        <dbReference type="EMBL" id="SMO69842.1"/>
    </source>
</evidence>
<dbReference type="OrthoDB" id="9787435at2"/>
<reference evidence="4 5" key="1">
    <citation type="submission" date="2017-05" db="EMBL/GenBank/DDBJ databases">
        <authorList>
            <person name="Varghese N."/>
            <person name="Submissions S."/>
        </authorList>
    </citation>
    <scope>NUCLEOTIDE SEQUENCE [LARGE SCALE GENOMIC DNA]</scope>
    <source>
        <strain evidence="4 5">DSM 27040</strain>
    </source>
</reference>
<sequence>MKTKAVRLYGKKDLRLEEFKLPQIKDNEILAKVVCDSLCMSSYKAANQGADHKRVPDDVAENPIIIGHEFAGELVEVGSKWAGEFKAGDKFSIQPAMNYKDGPVGVLSAPGYSYKHIGGNATYVVIPNEVMELGCLLPYKGQGFYPASLSEPLSCVIGAIHANYHTTPGSYVHKMDIVDGGKMALLAGVGPMGLAAINYTLHRQDRKPSLFVVTDIDQERLDRAASLYTVDFAAKQGIDLRYVNTADMTDPVAGLREITGDEGYNDVFVFAPVAAVVEQADAILGFDGCLNFFAGPSEPDFTARMNFYNVHYATTHVVGTSGGNTDDMKEALEIMSKGLDPAGLITHIGGMNAVIDATLDLPNLPGGKKLIYTHVEMPLTPITAFRTIGKNNQVYNRLADICDKNKGLWSIEAEEYLLANANAMNYK</sequence>
<dbReference type="SUPFAM" id="SSF50129">
    <property type="entry name" value="GroES-like"/>
    <property type="match status" value="1"/>
</dbReference>
<evidence type="ECO:0000313" key="5">
    <source>
        <dbReference type="Proteomes" id="UP000319040"/>
    </source>
</evidence>
<dbReference type="InterPro" id="IPR013154">
    <property type="entry name" value="ADH-like_N"/>
</dbReference>
<dbReference type="RefSeq" id="WP_142533566.1">
    <property type="nucleotide sequence ID" value="NZ_FXTB01000005.1"/>
</dbReference>
<dbReference type="SUPFAM" id="SSF51735">
    <property type="entry name" value="NAD(P)-binding Rossmann-fold domains"/>
    <property type="match status" value="1"/>
</dbReference>
<dbReference type="InterPro" id="IPR050129">
    <property type="entry name" value="Zn_alcohol_dh"/>
</dbReference>
<evidence type="ECO:0000256" key="1">
    <source>
        <dbReference type="ARBA" id="ARBA00023002"/>
    </source>
</evidence>
<protein>
    <submittedName>
        <fullName evidence="4">Threonine dehydrogenase</fullName>
    </submittedName>
</protein>
<dbReference type="PANTHER" id="PTHR43401:SF2">
    <property type="entry name" value="L-THREONINE 3-DEHYDROGENASE"/>
    <property type="match status" value="1"/>
</dbReference>
<keyword evidence="1" id="KW-0560">Oxidoreductase</keyword>
<feature type="domain" description="Alcohol dehydrogenase-like N-terminal" evidence="3">
    <location>
        <begin position="26"/>
        <end position="129"/>
    </location>
</feature>
<dbReference type="EMBL" id="FXTB01000005">
    <property type="protein sequence ID" value="SMO69842.1"/>
    <property type="molecule type" value="Genomic_DNA"/>
</dbReference>
<name>A0A521DE24_SACCC</name>
<keyword evidence="5" id="KW-1185">Reference proteome</keyword>
<dbReference type="InterPro" id="IPR036291">
    <property type="entry name" value="NAD(P)-bd_dom_sf"/>
</dbReference>
<gene>
    <name evidence="4" type="ORF">SAMN06265379_105108</name>
</gene>
<proteinExistence type="predicted"/>
<dbReference type="InterPro" id="IPR011032">
    <property type="entry name" value="GroES-like_sf"/>
</dbReference>
<dbReference type="CDD" id="cd08238">
    <property type="entry name" value="sorbose_phosphate_red"/>
    <property type="match status" value="1"/>
</dbReference>
<feature type="domain" description="Alcohol dehydrogenase-like C-terminal" evidence="2">
    <location>
        <begin position="212"/>
        <end position="336"/>
    </location>
</feature>
<dbReference type="AlphaFoldDB" id="A0A521DE24"/>
<dbReference type="InterPro" id="IPR013149">
    <property type="entry name" value="ADH-like_C"/>
</dbReference>
<dbReference type="Pfam" id="PF00107">
    <property type="entry name" value="ADH_zinc_N"/>
    <property type="match status" value="1"/>
</dbReference>
<dbReference type="Gene3D" id="3.40.50.720">
    <property type="entry name" value="NAD(P)-binding Rossmann-like Domain"/>
    <property type="match status" value="1"/>
</dbReference>
<accession>A0A521DE24</accession>
<dbReference type="Gene3D" id="3.90.180.10">
    <property type="entry name" value="Medium-chain alcohol dehydrogenases, catalytic domain"/>
    <property type="match status" value="1"/>
</dbReference>
<organism evidence="4 5">
    <name type="scientific">Saccharicrinis carchari</name>
    <dbReference type="NCBI Taxonomy" id="1168039"/>
    <lineage>
        <taxon>Bacteria</taxon>
        <taxon>Pseudomonadati</taxon>
        <taxon>Bacteroidota</taxon>
        <taxon>Bacteroidia</taxon>
        <taxon>Marinilabiliales</taxon>
        <taxon>Marinilabiliaceae</taxon>
        <taxon>Saccharicrinis</taxon>
    </lineage>
</organism>
<dbReference type="GO" id="GO:0016491">
    <property type="term" value="F:oxidoreductase activity"/>
    <property type="evidence" value="ECO:0007669"/>
    <property type="project" value="UniProtKB-KW"/>
</dbReference>
<dbReference type="Pfam" id="PF08240">
    <property type="entry name" value="ADH_N"/>
    <property type="match status" value="1"/>
</dbReference>
<dbReference type="Proteomes" id="UP000319040">
    <property type="component" value="Unassembled WGS sequence"/>
</dbReference>
<dbReference type="PANTHER" id="PTHR43401">
    <property type="entry name" value="L-THREONINE 3-DEHYDROGENASE"/>
    <property type="match status" value="1"/>
</dbReference>